<dbReference type="GO" id="GO:0031730">
    <property type="term" value="F:CCR5 chemokine receptor binding"/>
    <property type="evidence" value="ECO:0007669"/>
    <property type="project" value="TreeGrafter"/>
</dbReference>
<feature type="coiled-coil region" evidence="3">
    <location>
        <begin position="848"/>
        <end position="875"/>
    </location>
</feature>
<feature type="compositionally biased region" description="Basic and acidic residues" evidence="4">
    <location>
        <begin position="1170"/>
        <end position="1185"/>
    </location>
</feature>
<feature type="compositionally biased region" description="Basic and acidic residues" evidence="4">
    <location>
        <begin position="2372"/>
        <end position="2381"/>
    </location>
</feature>
<feature type="compositionally biased region" description="Basic and acidic residues" evidence="4">
    <location>
        <begin position="2318"/>
        <end position="2335"/>
    </location>
</feature>
<dbReference type="PROSITE" id="PS00226">
    <property type="entry name" value="IF_ROD_1"/>
    <property type="match status" value="1"/>
</dbReference>
<feature type="region of interest" description="Disordered" evidence="4">
    <location>
        <begin position="2528"/>
        <end position="2582"/>
    </location>
</feature>
<protein>
    <recommendedName>
        <fullName evidence="5">IF rod domain-containing protein</fullName>
    </recommendedName>
</protein>
<evidence type="ECO:0000256" key="2">
    <source>
        <dbReference type="ARBA" id="ARBA00023054"/>
    </source>
</evidence>
<feature type="compositionally biased region" description="Polar residues" evidence="4">
    <location>
        <begin position="446"/>
        <end position="457"/>
    </location>
</feature>
<feature type="compositionally biased region" description="Basic and acidic residues" evidence="4">
    <location>
        <begin position="1910"/>
        <end position="1921"/>
    </location>
</feature>
<feature type="compositionally biased region" description="Polar residues" evidence="4">
    <location>
        <begin position="2392"/>
        <end position="2405"/>
    </location>
</feature>
<organism evidence="6 7">
    <name type="scientific">Erpetoichthys calabaricus</name>
    <name type="common">Rope fish</name>
    <name type="synonym">Calamoichthys calabaricus</name>
    <dbReference type="NCBI Taxonomy" id="27687"/>
    <lineage>
        <taxon>Eukaryota</taxon>
        <taxon>Metazoa</taxon>
        <taxon>Chordata</taxon>
        <taxon>Craniata</taxon>
        <taxon>Vertebrata</taxon>
        <taxon>Euteleostomi</taxon>
        <taxon>Actinopterygii</taxon>
        <taxon>Polypteriformes</taxon>
        <taxon>Polypteridae</taxon>
        <taxon>Erpetoichthys</taxon>
    </lineage>
</organism>
<feature type="compositionally biased region" description="Basic and acidic residues" evidence="4">
    <location>
        <begin position="1802"/>
        <end position="1817"/>
    </location>
</feature>
<feature type="region of interest" description="Disordered" evidence="4">
    <location>
        <begin position="1231"/>
        <end position="1251"/>
    </location>
</feature>
<feature type="compositionally biased region" description="Acidic residues" evidence="4">
    <location>
        <begin position="1922"/>
        <end position="1932"/>
    </location>
</feature>
<keyword evidence="2 3" id="KW-0175">Coiled coil</keyword>
<evidence type="ECO:0000259" key="5">
    <source>
        <dbReference type="PROSITE" id="PS51842"/>
    </source>
</evidence>
<reference evidence="6" key="1">
    <citation type="submission" date="2021-06" db="EMBL/GenBank/DDBJ databases">
        <authorList>
            <consortium name="Wellcome Sanger Institute Data Sharing"/>
        </authorList>
    </citation>
    <scope>NUCLEOTIDE SEQUENCE [LARGE SCALE GENOMIC DNA]</scope>
</reference>
<feature type="compositionally biased region" description="Basic and acidic residues" evidence="4">
    <location>
        <begin position="2538"/>
        <end position="2582"/>
    </location>
</feature>
<feature type="region of interest" description="Disordered" evidence="4">
    <location>
        <begin position="1170"/>
        <end position="1205"/>
    </location>
</feature>
<feature type="region of interest" description="Disordered" evidence="4">
    <location>
        <begin position="1802"/>
        <end position="1943"/>
    </location>
</feature>
<feature type="region of interest" description="Disordered" evidence="4">
    <location>
        <begin position="1724"/>
        <end position="1753"/>
    </location>
</feature>
<dbReference type="GO" id="GO:0030844">
    <property type="term" value="P:positive regulation of intermediate filament depolymerization"/>
    <property type="evidence" value="ECO:0007669"/>
    <property type="project" value="TreeGrafter"/>
</dbReference>
<dbReference type="InterPro" id="IPR031211">
    <property type="entry name" value="Nestin"/>
</dbReference>
<dbReference type="GeneTree" id="ENSGT00940000167106"/>
<dbReference type="InterPro" id="IPR039008">
    <property type="entry name" value="IF_rod_dom"/>
</dbReference>
<feature type="compositionally biased region" description="Basic and acidic residues" evidence="4">
    <location>
        <begin position="1825"/>
        <end position="1898"/>
    </location>
</feature>
<feature type="compositionally biased region" description="Basic and acidic residues" evidence="4">
    <location>
        <begin position="2230"/>
        <end position="2244"/>
    </location>
</feature>
<keyword evidence="1" id="KW-0403">Intermediate filament</keyword>
<feature type="region of interest" description="Disordered" evidence="4">
    <location>
        <begin position="2298"/>
        <end position="2407"/>
    </location>
</feature>
<dbReference type="SMART" id="SM01391">
    <property type="entry name" value="Filament"/>
    <property type="match status" value="1"/>
</dbReference>
<feature type="compositionally biased region" description="Basic and acidic residues" evidence="4">
    <location>
        <begin position="1231"/>
        <end position="1250"/>
    </location>
</feature>
<sequence>MEQTIGGSRQQLGQEKYQMWDLNKRLESYLSRVKFLEEENDFLRGEIQHLKRNQDARSWKSEFEEELCQARQKLEDAWKELDKAEMDKDRMSEEVDLLRSKRQKEQEAQGAIKKQLSDMKKALEEERRAQIWLKEKAAQLEQELLLEVEAHQDDSSSVKAQISAAAPVLTQSTYAHHSLQVEDFGKCYAERASEMWKAMTEAYDHQISHLEESLAQAKAQLIQVSEEKKANCLRLQGLTKELEATQGQKKLIEKNMAERWAQQRKELEKIEALIETLEMEKEALSDQISHILNDRQQLMQLKMSLCLEVATYRALLDAESLRVKMPLGELQRSSFRKDIKLDKSTGLGQNVHSPLVSTAESGEAHMKKSSPQFYTPSQTKSFMLTSTPFVPSEESPKVPQKIMTATSLVTESTHQENLNATVETKDSTPVSVSRSKRNIEEVLSNSMEEVTSNTSPPDVTHEKVTNGTFSAESSASMRDFDVELTAEKTTDTLTYSIPLYDHSKNGTSSSENTAEHFIKESSESQDYLESCDGSKTHTKAAPVEVQEYNNVDVPDSHQEPITKEQEVQITEEEGNDKEITKEKTMNVAEGPQFEHLVCNTQSLLMNETETQMTPVVIHSDDTVKTELVSASTVNYVKDTMLEHLDLKYTAIEKAAETDISSDHHAIDVNAKGKEELQHDLDSPRSESTDIAVQSISTNSEMIKDQTLELNDTEQESGTWKAEDSSSTVVQAPIDESEYSISETDFLQNAGKLESNQNDSTNDITEVTKEDAESEDSIHLVSGNMDLRKGSQEIITEQLTSENDFEKQNIPETSLTNGKGSLIESTESCALDGTLVDTESHTIHGKIFENNSRNLEEEHEEEISKMAEENLFLKESEHEALSNTMAQFQNPETTVSPEVLKEDFEEKIAEELRTETNVMESLTQEGMEVAMESEEQTELYTEAEIETDEEAHIQLEYEATSDLEETYEINQEENTRVRGDSEGLNGMHVEQDDSLVNAIKEGSMYSFNENALEYDKNIQIVVEENKDESIATENEKESSLQSEPNVTQEIATHLTADNEENFCLPEETEMAQEEDIAEHDEDINSNNETHADIQITTVNQDDFSNDPDKHLVKDTCLTTDSEGSNLFKTEETASEEKVRLTEEKDEELKMETQSQLPVNDEGDIIQEKGIHTIEENDKNEVPKQTEVEEEEKEPQTLAIKDDTSLSNETEINLEKVTNLMALKSEKCLGNEQGIQEKMENDENTDISKERDMEEEEYTYNMLEKEKDDSLSKETEIVQEKDIQTYKEIEGDEHFSQKTELDQISEEMKELTRALEEKEIDLGEELHMSGETEEQADLFKEAESERGKDTLISKETEGSKGSEMVHEEHRQIIIHAEEEMGLSKETGKDQEEDTMTRDQTENNRETLEEIQEDTKLHKETEPNMEEDLEKDTYIPEEKEEDSILSKETEIDEAINIPVANQDDIKLSNEAEVCQEHDILTSGETEEDTKLFKVDEIDQKEAVLTSGKTEEDDSLSKETETVQEESTLKIAENQDDIRVCKETDQSRDEEEIEVEEASLSKETEIDQEENTEITVKTEDAISLSNEAEIDQENEEQTELENQYETMVSKERELQKEEEFLTLEKTDDGFSLSKETELNEEENRQAIVEEDIILLKEAETDQDESMALFKEKDSTLLKQIKTDEVEGKPTTVEIQDDIRISQEAEVYQEGEDTMITEKTEEDIKLYQADQTKQEGEKHVSGGTKDETNLLQEFDKDQKLDTQKSSAINNDAIFSKSIEIEQEENKQIEIEIEENITLSEETEIKLEDDKLITTESEQKESEDMVVNQEKQMHISEETKEDGIHIPKETEVDHEESKQIRMEKETEEDGKEHALISEKNEENTTLSEEIKTGQEEISHMRGETEDVITPSISVKIEQEKNEEIKVEIDEEEEQEEQEEKVIMPEEDKDIRMESEDMIDQENYIHLSKETEDTGLSKEAEVHSIVIGKEQEDIKISDETEDNQMKHSLNKEVEIDQWETIHTDIDIEENASLSNEAEIKQEKAKEITMEMEEDIILSKETEISQEQNKNALEEGEEHIILCKEREINQVEDKHSAVEIKEDANQCKDTEMDEERDGQTSRKSEDGKEDTSQSEEKQLEKEQIYQTSEENEEDSSNSKVSEVENEDGKKIIAENEEDSNLCKGTDVEYKLASIVSEEEASFHKEMAINQEQVENEGENGPSKQDEIEQEEDTPISCETKEDTIQCKEKVAEEGDIQTFEEIGEEDKGIETDQVEEEKENIILTVNTEEDTNLSKETEVDQKYYTETSKEREQEVHFSDEIVTNQEADKWTRMENEEDTHVSSETEDDIILSKEKETEEEEAIQISTEKDQEDGEIITVEAKEDAKVKEEDAELSMGSEEATSPFQETESTQIEDTHIVVESKDDNSLSVEIEAGQEKETQISGKVEEDVKICNETETGQGDKITLTVEMEENIDLNKTIETDNDQETQTLCGNGEETVQPKKTENLLEEDRHITEETKGYSSWSKELELDSQIIREDEENINVSEKTEQDQDKDTLSSEGHHEETNLYKEAESKDYDNEGLPDIKTDERLKDIEGECSEEMSAEVHECREMQEHKDTDILAESMGGILDEVHKSVDDEVKSQLEVFDSCLTQTSVEEHESATNQDTGLKDFAEDTVSREEGEMLSTKTNVDFTAELNLPNNLYKTFENLTEFSANSEDSDVSEADSPNVSYGLTASRGIRTIILDEEPQQEVVDSYLTEIYSAFGDNNKSTESEAHEELPIAQHDHQLETASSFHTLSIEAKPQLLMNGEHKDNENSFSNSLNGICCDQTNASQDSQEDKTEDFPEDDIHHLHDTKAVETLQKGKMEILICAESESEEFLSDEEKVKGICASEEQFLPAVKDIIGCAEEEDKENDLNQ</sequence>
<dbReference type="SUPFAM" id="SSF64593">
    <property type="entry name" value="Intermediate filament protein, coiled coil region"/>
    <property type="match status" value="2"/>
</dbReference>
<feature type="region of interest" description="Disordered" evidence="4">
    <location>
        <begin position="2080"/>
        <end position="2176"/>
    </location>
</feature>
<dbReference type="Proteomes" id="UP000694620">
    <property type="component" value="Chromosome 2"/>
</dbReference>
<feature type="domain" description="IF rod" evidence="5">
    <location>
        <begin position="15"/>
        <end position="323"/>
    </location>
</feature>
<reference evidence="6" key="2">
    <citation type="submission" date="2025-08" db="UniProtKB">
        <authorList>
            <consortium name="Ensembl"/>
        </authorList>
    </citation>
    <scope>IDENTIFICATION</scope>
</reference>
<evidence type="ECO:0000256" key="3">
    <source>
        <dbReference type="SAM" id="Coils"/>
    </source>
</evidence>
<gene>
    <name evidence="6" type="primary">nes</name>
</gene>
<feature type="compositionally biased region" description="Acidic residues" evidence="4">
    <location>
        <begin position="1544"/>
        <end position="1553"/>
    </location>
</feature>
<feature type="region of interest" description="Disordered" evidence="4">
    <location>
        <begin position="446"/>
        <end position="470"/>
    </location>
</feature>
<feature type="region of interest" description="Disordered" evidence="4">
    <location>
        <begin position="1540"/>
        <end position="1568"/>
    </location>
</feature>
<feature type="region of interest" description="Disordered" evidence="4">
    <location>
        <begin position="2201"/>
        <end position="2268"/>
    </location>
</feature>
<feature type="compositionally biased region" description="Basic and acidic residues" evidence="4">
    <location>
        <begin position="2109"/>
        <end position="2135"/>
    </location>
</feature>
<feature type="region of interest" description="Disordered" evidence="4">
    <location>
        <begin position="2469"/>
        <end position="2497"/>
    </location>
</feature>
<feature type="compositionally biased region" description="Basic and acidic residues" evidence="4">
    <location>
        <begin position="1335"/>
        <end position="1419"/>
    </location>
</feature>
<reference evidence="6" key="3">
    <citation type="submission" date="2025-09" db="UniProtKB">
        <authorList>
            <consortium name="Ensembl"/>
        </authorList>
    </citation>
    <scope>IDENTIFICATION</scope>
</reference>
<feature type="compositionally biased region" description="Basic and acidic residues" evidence="4">
    <location>
        <begin position="2298"/>
        <end position="2311"/>
    </location>
</feature>
<keyword evidence="7" id="KW-1185">Reference proteome</keyword>
<feature type="coiled-coil region" evidence="3">
    <location>
        <begin position="19"/>
        <end position="143"/>
    </location>
</feature>
<feature type="region of interest" description="Disordered" evidence="4">
    <location>
        <begin position="1500"/>
        <end position="1522"/>
    </location>
</feature>
<accession>A0A8C4X3A8</accession>
<dbReference type="GO" id="GO:0005882">
    <property type="term" value="C:intermediate filament"/>
    <property type="evidence" value="ECO:0007669"/>
    <property type="project" value="UniProtKB-KW"/>
</dbReference>
<evidence type="ECO:0000313" key="7">
    <source>
        <dbReference type="Proteomes" id="UP000694620"/>
    </source>
</evidence>
<feature type="coiled-coil region" evidence="3">
    <location>
        <begin position="200"/>
        <end position="294"/>
    </location>
</feature>
<dbReference type="PROSITE" id="PS51842">
    <property type="entry name" value="IF_ROD_2"/>
    <property type="match status" value="1"/>
</dbReference>
<evidence type="ECO:0000256" key="4">
    <source>
        <dbReference type="SAM" id="MobiDB-lite"/>
    </source>
</evidence>
<dbReference type="Gene3D" id="1.20.5.170">
    <property type="match status" value="1"/>
</dbReference>
<evidence type="ECO:0000256" key="1">
    <source>
        <dbReference type="ARBA" id="ARBA00022754"/>
    </source>
</evidence>
<dbReference type="Ensembl" id="ENSECRT00000001686.1">
    <property type="protein sequence ID" value="ENSECRP00000001662.1"/>
    <property type="gene ID" value="ENSECRG00000001168.1"/>
</dbReference>
<dbReference type="PANTHER" id="PTHR47051:SF1">
    <property type="entry name" value="NESTIN"/>
    <property type="match status" value="1"/>
</dbReference>
<feature type="coiled-coil region" evidence="3">
    <location>
        <begin position="1579"/>
        <end position="1654"/>
    </location>
</feature>
<feature type="compositionally biased region" description="Basic and acidic residues" evidence="4">
    <location>
        <begin position="2080"/>
        <end position="2102"/>
    </location>
</feature>
<dbReference type="PANTHER" id="PTHR47051">
    <property type="entry name" value="NESTIN"/>
    <property type="match status" value="1"/>
</dbReference>
<name>A0A8C4X3A8_ERPCA</name>
<feature type="compositionally biased region" description="Basic and acidic residues" evidence="4">
    <location>
        <begin position="1727"/>
        <end position="1753"/>
    </location>
</feature>
<proteinExistence type="predicted"/>
<dbReference type="InterPro" id="IPR018039">
    <property type="entry name" value="IF_conserved"/>
</dbReference>
<feature type="region of interest" description="Disordered" evidence="4">
    <location>
        <begin position="1321"/>
        <end position="1447"/>
    </location>
</feature>
<feature type="compositionally biased region" description="Basic and acidic residues" evidence="4">
    <location>
        <begin position="1428"/>
        <end position="1446"/>
    </location>
</feature>
<feature type="compositionally biased region" description="Basic and acidic residues" evidence="4">
    <location>
        <begin position="1933"/>
        <end position="1943"/>
    </location>
</feature>
<dbReference type="GO" id="GO:0019215">
    <property type="term" value="F:intermediate filament binding"/>
    <property type="evidence" value="ECO:0007669"/>
    <property type="project" value="InterPro"/>
</dbReference>
<evidence type="ECO:0000313" key="6">
    <source>
        <dbReference type="Ensembl" id="ENSECRP00000001662.1"/>
    </source>
</evidence>